<sequence>MPTRTVFRTVDVPTPDGTADAYVAHPEGDGPFPAVLLYMDAIGLRPVIRTMAERLASHGYYVLAPNVFYRHGRAPVFELPDLKVPENREQLIGRIRPVMQAHTPERIVRDARAYLDFLDAQPEVRTGPAGVTGYCMGGFLALRTAAEGGQRVAAAAGFHPGFLVTDGPDSPHLLAPRITAELYYGYADDDPTMTAENIDTFEKALSAAGVRFTAEVYAGAPHGYTMSDTASYEPAAEERHWQRLLDLLGRTLAAGR</sequence>
<evidence type="ECO:0000259" key="1">
    <source>
        <dbReference type="Pfam" id="PF01738"/>
    </source>
</evidence>
<dbReference type="Gene3D" id="3.40.50.1820">
    <property type="entry name" value="alpha/beta hydrolase"/>
    <property type="match status" value="1"/>
</dbReference>
<evidence type="ECO:0000313" key="2">
    <source>
        <dbReference type="EMBL" id="MFC5720443.1"/>
    </source>
</evidence>
<comment type="caution">
    <text evidence="2">The sequence shown here is derived from an EMBL/GenBank/DDBJ whole genome shotgun (WGS) entry which is preliminary data.</text>
</comment>
<keyword evidence="2" id="KW-0378">Hydrolase</keyword>
<reference evidence="3" key="1">
    <citation type="journal article" date="2019" name="Int. J. Syst. Evol. Microbiol.">
        <title>The Global Catalogue of Microorganisms (GCM) 10K type strain sequencing project: providing services to taxonomists for standard genome sequencing and annotation.</title>
        <authorList>
            <consortium name="The Broad Institute Genomics Platform"/>
            <consortium name="The Broad Institute Genome Sequencing Center for Infectious Disease"/>
            <person name="Wu L."/>
            <person name="Ma J."/>
        </authorList>
    </citation>
    <scope>NUCLEOTIDE SEQUENCE [LARGE SCALE GENOMIC DNA]</scope>
    <source>
        <strain evidence="3">CGMCC 4.7304</strain>
    </source>
</reference>
<dbReference type="InterPro" id="IPR002925">
    <property type="entry name" value="Dienelactn_hydro"/>
</dbReference>
<gene>
    <name evidence="2" type="ORF">ACFP1Z_09755</name>
</gene>
<proteinExistence type="predicted"/>
<dbReference type="PANTHER" id="PTHR46623">
    <property type="entry name" value="CARBOXYMETHYLENEBUTENOLIDASE-RELATED"/>
    <property type="match status" value="1"/>
</dbReference>
<dbReference type="PANTHER" id="PTHR46623:SF10">
    <property type="entry name" value="CARBOXYMETHYLENEBUTENOLIDASE HOMOLOG"/>
    <property type="match status" value="1"/>
</dbReference>
<protein>
    <submittedName>
        <fullName evidence="2">Dienelactone hydrolase family protein</fullName>
        <ecNumber evidence="2">3.1.-.-</ecNumber>
    </submittedName>
</protein>
<dbReference type="InterPro" id="IPR051049">
    <property type="entry name" value="Dienelactone_hydrolase-like"/>
</dbReference>
<keyword evidence="3" id="KW-1185">Reference proteome</keyword>
<dbReference type="Pfam" id="PF01738">
    <property type="entry name" value="DLH"/>
    <property type="match status" value="1"/>
</dbReference>
<evidence type="ECO:0000313" key="3">
    <source>
        <dbReference type="Proteomes" id="UP001596083"/>
    </source>
</evidence>
<dbReference type="SUPFAM" id="SSF53474">
    <property type="entry name" value="alpha/beta-Hydrolases"/>
    <property type="match status" value="1"/>
</dbReference>
<feature type="domain" description="Dienelactone hydrolase" evidence="1">
    <location>
        <begin position="20"/>
        <end position="250"/>
    </location>
</feature>
<name>A0ABW0YYF2_9ACTN</name>
<dbReference type="EC" id="3.1.-.-" evidence="2"/>
<dbReference type="GO" id="GO:0016787">
    <property type="term" value="F:hydrolase activity"/>
    <property type="evidence" value="ECO:0007669"/>
    <property type="project" value="UniProtKB-KW"/>
</dbReference>
<dbReference type="Proteomes" id="UP001596083">
    <property type="component" value="Unassembled WGS sequence"/>
</dbReference>
<dbReference type="EMBL" id="JBHSPB010000005">
    <property type="protein sequence ID" value="MFC5720443.1"/>
    <property type="molecule type" value="Genomic_DNA"/>
</dbReference>
<dbReference type="RefSeq" id="WP_390315588.1">
    <property type="nucleotide sequence ID" value="NZ_JBHSPB010000005.1"/>
</dbReference>
<organism evidence="2 3">
    <name type="scientific">Streptomyces gamaensis</name>
    <dbReference type="NCBI Taxonomy" id="1763542"/>
    <lineage>
        <taxon>Bacteria</taxon>
        <taxon>Bacillati</taxon>
        <taxon>Actinomycetota</taxon>
        <taxon>Actinomycetes</taxon>
        <taxon>Kitasatosporales</taxon>
        <taxon>Streptomycetaceae</taxon>
        <taxon>Streptomyces</taxon>
    </lineage>
</organism>
<dbReference type="InterPro" id="IPR029058">
    <property type="entry name" value="AB_hydrolase_fold"/>
</dbReference>
<accession>A0ABW0YYF2</accession>